<keyword evidence="3" id="KW-1185">Reference proteome</keyword>
<dbReference type="SUPFAM" id="SSF51735">
    <property type="entry name" value="NAD(P)-binding Rossmann-fold domains"/>
    <property type="match status" value="1"/>
</dbReference>
<dbReference type="EMBL" id="JAUSSW010000015">
    <property type="protein sequence ID" value="MDQ0104260.1"/>
    <property type="molecule type" value="Genomic_DNA"/>
</dbReference>
<dbReference type="Gene3D" id="3.40.50.720">
    <property type="entry name" value="NAD(P)-binding Rossmann-like Domain"/>
    <property type="match status" value="1"/>
</dbReference>
<protein>
    <submittedName>
        <fullName evidence="2">Nucleoside-diphosphate-sugar epimerase</fullName>
    </submittedName>
</protein>
<dbReference type="Pfam" id="PF01370">
    <property type="entry name" value="Epimerase"/>
    <property type="match status" value="1"/>
</dbReference>
<dbReference type="InterPro" id="IPR036291">
    <property type="entry name" value="NAD(P)-bd_dom_sf"/>
</dbReference>
<proteinExistence type="predicted"/>
<dbReference type="RefSeq" id="WP_064723250.1">
    <property type="nucleotide sequence ID" value="NZ_BDDW01000014.1"/>
</dbReference>
<comment type="caution">
    <text evidence="2">The sequence shown here is derived from an EMBL/GenBank/DDBJ whole genome shotgun (WGS) entry which is preliminary data.</text>
</comment>
<name>A0ABT9TRG5_PAENI</name>
<dbReference type="InterPro" id="IPR050177">
    <property type="entry name" value="Lipid_A_modif_metabolic_enz"/>
</dbReference>
<feature type="domain" description="NAD-dependent epimerase/dehydratase" evidence="1">
    <location>
        <begin position="3"/>
        <end position="245"/>
    </location>
</feature>
<evidence type="ECO:0000259" key="1">
    <source>
        <dbReference type="Pfam" id="PF01370"/>
    </source>
</evidence>
<evidence type="ECO:0000313" key="2">
    <source>
        <dbReference type="EMBL" id="MDQ0104260.1"/>
    </source>
</evidence>
<reference evidence="2 3" key="1">
    <citation type="submission" date="2023-07" db="EMBL/GenBank/DDBJ databases">
        <title>Sorghum-associated microbial communities from plants grown in Nebraska, USA.</title>
        <authorList>
            <person name="Schachtman D."/>
        </authorList>
    </citation>
    <scope>NUCLEOTIDE SEQUENCE [LARGE SCALE GENOMIC DNA]</scope>
    <source>
        <strain evidence="2 3">CC523</strain>
    </source>
</reference>
<gene>
    <name evidence="2" type="ORF">J2T10_003934</name>
</gene>
<sequence length="344" mass="37347">MRIAIIGATGHGGTELLKRLQKARSEEGADLELVGVVRREPDPDAAPYHGVEWHTLDIGSPTDQPALETALAGADAVVHLAWLIQPNHDRELLRRTNVEGTANVLAAARKAGVGHFVCASSVGAYSPAPKDQRTKEGWPTGGIRSSHYSADKAEQERLLDEFAKENPDIVVARLRPALMFSSGGGSEVGRYFLGRLLPRLVPRKPWLPVLALPKELVFQAVHTADAADAYWRVLEHKAEGAYNIAAEPVIDPNALAWIFKARRLLPFPLAVLRAVVEATWRLRLQVTDGGWVDMAANAPIMDCSRAHSLLGWSPKHSSLESLAEMLEGIGAGKGRTGSPPLRPR</sequence>
<accession>A0ABT9TRG5</accession>
<dbReference type="InterPro" id="IPR001509">
    <property type="entry name" value="Epimerase_deHydtase"/>
</dbReference>
<dbReference type="PANTHER" id="PTHR43245">
    <property type="entry name" value="BIFUNCTIONAL POLYMYXIN RESISTANCE PROTEIN ARNA"/>
    <property type="match status" value="1"/>
</dbReference>
<organism evidence="2 3">
    <name type="scientific">Paenarthrobacter nicotinovorans</name>
    <name type="common">Arthrobacter nicotinovorans</name>
    <dbReference type="NCBI Taxonomy" id="29320"/>
    <lineage>
        <taxon>Bacteria</taxon>
        <taxon>Bacillati</taxon>
        <taxon>Actinomycetota</taxon>
        <taxon>Actinomycetes</taxon>
        <taxon>Micrococcales</taxon>
        <taxon>Micrococcaceae</taxon>
        <taxon>Paenarthrobacter</taxon>
    </lineage>
</organism>
<dbReference type="Proteomes" id="UP001244563">
    <property type="component" value="Unassembled WGS sequence"/>
</dbReference>
<evidence type="ECO:0000313" key="3">
    <source>
        <dbReference type="Proteomes" id="UP001244563"/>
    </source>
</evidence>